<evidence type="ECO:0008006" key="4">
    <source>
        <dbReference type="Google" id="ProtNLM"/>
    </source>
</evidence>
<keyword evidence="1" id="KW-0472">Membrane</keyword>
<evidence type="ECO:0000256" key="1">
    <source>
        <dbReference type="SAM" id="Phobius"/>
    </source>
</evidence>
<reference evidence="2 3" key="1">
    <citation type="submission" date="2019-02" db="EMBL/GenBank/DDBJ databases">
        <title>Deep-cultivation of Planctomycetes and their phenomic and genomic characterization uncovers novel biology.</title>
        <authorList>
            <person name="Wiegand S."/>
            <person name="Jogler M."/>
            <person name="Boedeker C."/>
            <person name="Pinto D."/>
            <person name="Vollmers J."/>
            <person name="Rivas-Marin E."/>
            <person name="Kohn T."/>
            <person name="Peeters S.H."/>
            <person name="Heuer A."/>
            <person name="Rast P."/>
            <person name="Oberbeckmann S."/>
            <person name="Bunk B."/>
            <person name="Jeske O."/>
            <person name="Meyerdierks A."/>
            <person name="Storesund J.E."/>
            <person name="Kallscheuer N."/>
            <person name="Luecker S."/>
            <person name="Lage O.M."/>
            <person name="Pohl T."/>
            <person name="Merkel B.J."/>
            <person name="Hornburger P."/>
            <person name="Mueller R.-W."/>
            <person name="Bruemmer F."/>
            <person name="Labrenz M."/>
            <person name="Spormann A.M."/>
            <person name="Op Den Camp H."/>
            <person name="Overmann J."/>
            <person name="Amann R."/>
            <person name="Jetten M.S.M."/>
            <person name="Mascher T."/>
            <person name="Medema M.H."/>
            <person name="Devos D.P."/>
            <person name="Kaster A.-K."/>
            <person name="Ovreas L."/>
            <person name="Rohde M."/>
            <person name="Galperin M.Y."/>
            <person name="Jogler C."/>
        </authorList>
    </citation>
    <scope>NUCLEOTIDE SEQUENCE [LARGE SCALE GENOMIC DNA]</scope>
    <source>
        <strain evidence="2 3">Pan14r</strain>
    </source>
</reference>
<proteinExistence type="predicted"/>
<keyword evidence="1" id="KW-0812">Transmembrane</keyword>
<sequence length="170" mass="19232">MRTGILPESTEDFRVIRLKCMTRYRIATLLALTALVALAITWFRPFRPELRVFEIVDLDKRHSYNADAKNYELTIANSGSSTIWVPGNDEPASDVTFESDPGTENYTFVNILFDDRAPVRLDPGAGLTYDLYVTARFRNIDIGIDVADWRGRQAFFETPLRFVGDDADGG</sequence>
<dbReference type="EMBL" id="SJPL01000002">
    <property type="protein sequence ID" value="TWT65687.1"/>
    <property type="molecule type" value="Genomic_DNA"/>
</dbReference>
<evidence type="ECO:0000313" key="2">
    <source>
        <dbReference type="EMBL" id="TWT65687.1"/>
    </source>
</evidence>
<feature type="transmembrane region" description="Helical" evidence="1">
    <location>
        <begin position="24"/>
        <end position="43"/>
    </location>
</feature>
<evidence type="ECO:0000313" key="3">
    <source>
        <dbReference type="Proteomes" id="UP000317238"/>
    </source>
</evidence>
<dbReference type="Proteomes" id="UP000317238">
    <property type="component" value="Unassembled WGS sequence"/>
</dbReference>
<dbReference type="AlphaFoldDB" id="A0A5C5XR43"/>
<keyword evidence="1" id="KW-1133">Transmembrane helix</keyword>
<name>A0A5C5XR43_9PLAN</name>
<comment type="caution">
    <text evidence="2">The sequence shown here is derived from an EMBL/GenBank/DDBJ whole genome shotgun (WGS) entry which is preliminary data.</text>
</comment>
<gene>
    <name evidence="2" type="ORF">Pan14r_52360</name>
</gene>
<accession>A0A5C5XR43</accession>
<protein>
    <recommendedName>
        <fullName evidence="4">Late embryogenesis abundant protein</fullName>
    </recommendedName>
</protein>
<keyword evidence="3" id="KW-1185">Reference proteome</keyword>
<organism evidence="2 3">
    <name type="scientific">Crateriforma conspicua</name>
    <dbReference type="NCBI Taxonomy" id="2527996"/>
    <lineage>
        <taxon>Bacteria</taxon>
        <taxon>Pseudomonadati</taxon>
        <taxon>Planctomycetota</taxon>
        <taxon>Planctomycetia</taxon>
        <taxon>Planctomycetales</taxon>
        <taxon>Planctomycetaceae</taxon>
        <taxon>Crateriforma</taxon>
    </lineage>
</organism>